<evidence type="ECO:0000313" key="4">
    <source>
        <dbReference type="Proteomes" id="UP000054166"/>
    </source>
</evidence>
<keyword evidence="2" id="KW-1133">Transmembrane helix</keyword>
<gene>
    <name evidence="3" type="ORF">PILCRDRAFT_826428</name>
</gene>
<feature type="region of interest" description="Disordered" evidence="1">
    <location>
        <begin position="1"/>
        <end position="51"/>
    </location>
</feature>
<dbReference type="HOGENOM" id="CLU_072841_0_0_1"/>
<dbReference type="STRING" id="765440.A0A0C3BGD3"/>
<feature type="transmembrane region" description="Helical" evidence="2">
    <location>
        <begin position="234"/>
        <end position="253"/>
    </location>
</feature>
<evidence type="ECO:0000313" key="3">
    <source>
        <dbReference type="EMBL" id="KIM76417.1"/>
    </source>
</evidence>
<keyword evidence="2" id="KW-0812">Transmembrane</keyword>
<dbReference type="EMBL" id="KN833035">
    <property type="protein sequence ID" value="KIM76417.1"/>
    <property type="molecule type" value="Genomic_DNA"/>
</dbReference>
<keyword evidence="4" id="KW-1185">Reference proteome</keyword>
<reference evidence="4" key="2">
    <citation type="submission" date="2015-01" db="EMBL/GenBank/DDBJ databases">
        <title>Evolutionary Origins and Diversification of the Mycorrhizal Mutualists.</title>
        <authorList>
            <consortium name="DOE Joint Genome Institute"/>
            <consortium name="Mycorrhizal Genomics Consortium"/>
            <person name="Kohler A."/>
            <person name="Kuo A."/>
            <person name="Nagy L.G."/>
            <person name="Floudas D."/>
            <person name="Copeland A."/>
            <person name="Barry K.W."/>
            <person name="Cichocki N."/>
            <person name="Veneault-Fourrey C."/>
            <person name="LaButti K."/>
            <person name="Lindquist E.A."/>
            <person name="Lipzen A."/>
            <person name="Lundell T."/>
            <person name="Morin E."/>
            <person name="Murat C."/>
            <person name="Riley R."/>
            <person name="Ohm R."/>
            <person name="Sun H."/>
            <person name="Tunlid A."/>
            <person name="Henrissat B."/>
            <person name="Grigoriev I.V."/>
            <person name="Hibbett D.S."/>
            <person name="Martin F."/>
        </authorList>
    </citation>
    <scope>NUCLEOTIDE SEQUENCE [LARGE SCALE GENOMIC DNA]</scope>
    <source>
        <strain evidence="4">F 1598</strain>
    </source>
</reference>
<dbReference type="InParanoid" id="A0A0C3BGD3"/>
<protein>
    <submittedName>
        <fullName evidence="3">Uncharacterized protein</fullName>
    </submittedName>
</protein>
<sequence length="256" mass="27422">MSPRRKPHCRTCNGPMEGHKRRDGTMLCPSVSSLPSPPDSPTPSLRSLPAGPFRPAVLPEIVIPNDGRVYRRQNPNWADSAPAPLLIPPPPSSSGQSVVSTVLLDDGSSIKTSDEDDDTTTDDENDSGIEAALGTSLPLASIFSTPKEHIADVRKAADAIGLHTGLMRRPGARNDGKSSVNRLGQRECSWWVVMGRNAEAVRHLVEIQQRGMPGYYEPDKEVELAVMRPSSMGFLQVVLAGAIGGAAVLFGMAKIL</sequence>
<feature type="compositionally biased region" description="Acidic residues" evidence="1">
    <location>
        <begin position="114"/>
        <end position="127"/>
    </location>
</feature>
<reference evidence="3 4" key="1">
    <citation type="submission" date="2014-04" db="EMBL/GenBank/DDBJ databases">
        <authorList>
            <consortium name="DOE Joint Genome Institute"/>
            <person name="Kuo A."/>
            <person name="Tarkka M."/>
            <person name="Buscot F."/>
            <person name="Kohler A."/>
            <person name="Nagy L.G."/>
            <person name="Floudas D."/>
            <person name="Copeland A."/>
            <person name="Barry K.W."/>
            <person name="Cichocki N."/>
            <person name="Veneault-Fourrey C."/>
            <person name="LaButti K."/>
            <person name="Lindquist E.A."/>
            <person name="Lipzen A."/>
            <person name="Lundell T."/>
            <person name="Morin E."/>
            <person name="Murat C."/>
            <person name="Sun H."/>
            <person name="Tunlid A."/>
            <person name="Henrissat B."/>
            <person name="Grigoriev I.V."/>
            <person name="Hibbett D.S."/>
            <person name="Martin F."/>
            <person name="Nordberg H.P."/>
            <person name="Cantor M.N."/>
            <person name="Hua S.X."/>
        </authorList>
    </citation>
    <scope>NUCLEOTIDE SEQUENCE [LARGE SCALE GENOMIC DNA]</scope>
    <source>
        <strain evidence="3 4">F 1598</strain>
    </source>
</reference>
<feature type="region of interest" description="Disordered" evidence="1">
    <location>
        <begin position="105"/>
        <end position="131"/>
    </location>
</feature>
<accession>A0A0C3BGD3</accession>
<organism evidence="3 4">
    <name type="scientific">Piloderma croceum (strain F 1598)</name>
    <dbReference type="NCBI Taxonomy" id="765440"/>
    <lineage>
        <taxon>Eukaryota</taxon>
        <taxon>Fungi</taxon>
        <taxon>Dikarya</taxon>
        <taxon>Basidiomycota</taxon>
        <taxon>Agaricomycotina</taxon>
        <taxon>Agaricomycetes</taxon>
        <taxon>Agaricomycetidae</taxon>
        <taxon>Atheliales</taxon>
        <taxon>Atheliaceae</taxon>
        <taxon>Piloderma</taxon>
    </lineage>
</organism>
<dbReference type="AlphaFoldDB" id="A0A0C3BGD3"/>
<dbReference type="Proteomes" id="UP000054166">
    <property type="component" value="Unassembled WGS sequence"/>
</dbReference>
<dbReference type="OrthoDB" id="3252109at2759"/>
<evidence type="ECO:0000256" key="1">
    <source>
        <dbReference type="SAM" id="MobiDB-lite"/>
    </source>
</evidence>
<keyword evidence="2" id="KW-0472">Membrane</keyword>
<proteinExistence type="predicted"/>
<name>A0A0C3BGD3_PILCF</name>
<evidence type="ECO:0000256" key="2">
    <source>
        <dbReference type="SAM" id="Phobius"/>
    </source>
</evidence>